<comment type="similarity">
    <text evidence="1 7">Belongs to the peptidase M3 family.</text>
</comment>
<gene>
    <name evidence="9" type="ORF">K431DRAFT_216963</name>
</gene>
<dbReference type="Proteomes" id="UP000799441">
    <property type="component" value="Unassembled WGS sequence"/>
</dbReference>
<dbReference type="Gene3D" id="3.40.390.10">
    <property type="entry name" value="Collagenase (Catalytic Domain)"/>
    <property type="match status" value="1"/>
</dbReference>
<dbReference type="GO" id="GO:0005758">
    <property type="term" value="C:mitochondrial intermembrane space"/>
    <property type="evidence" value="ECO:0007669"/>
    <property type="project" value="TreeGrafter"/>
</dbReference>
<dbReference type="CDD" id="cd06455">
    <property type="entry name" value="M3A_TOP"/>
    <property type="match status" value="1"/>
</dbReference>
<dbReference type="AlphaFoldDB" id="A0A9P4QCQ5"/>
<dbReference type="GO" id="GO:0006508">
    <property type="term" value="P:proteolysis"/>
    <property type="evidence" value="ECO:0007669"/>
    <property type="project" value="UniProtKB-KW"/>
</dbReference>
<evidence type="ECO:0000256" key="5">
    <source>
        <dbReference type="ARBA" id="ARBA00022833"/>
    </source>
</evidence>
<keyword evidence="5 7" id="KW-0862">Zinc</keyword>
<accession>A0A9P4QCQ5</accession>
<keyword evidence="3 7" id="KW-0479">Metal-binding</keyword>
<keyword evidence="10" id="KW-1185">Reference proteome</keyword>
<dbReference type="GO" id="GO:0004222">
    <property type="term" value="F:metalloendopeptidase activity"/>
    <property type="evidence" value="ECO:0007669"/>
    <property type="project" value="InterPro"/>
</dbReference>
<evidence type="ECO:0000256" key="7">
    <source>
        <dbReference type="RuleBase" id="RU003435"/>
    </source>
</evidence>
<dbReference type="GO" id="GO:0046872">
    <property type="term" value="F:metal ion binding"/>
    <property type="evidence" value="ECO:0007669"/>
    <property type="project" value="UniProtKB-UniRule"/>
</dbReference>
<dbReference type="Pfam" id="PF01432">
    <property type="entry name" value="Peptidase_M3"/>
    <property type="match status" value="1"/>
</dbReference>
<evidence type="ECO:0000256" key="3">
    <source>
        <dbReference type="ARBA" id="ARBA00022723"/>
    </source>
</evidence>
<evidence type="ECO:0000256" key="1">
    <source>
        <dbReference type="ARBA" id="ARBA00006040"/>
    </source>
</evidence>
<dbReference type="InterPro" id="IPR024080">
    <property type="entry name" value="Neurolysin/TOP_N"/>
</dbReference>
<feature type="domain" description="Peptidase M3A/M3B catalytic" evidence="8">
    <location>
        <begin position="229"/>
        <end position="716"/>
    </location>
</feature>
<sequence>MAANQLDPFSYKHPPLFDATASSIVDEARAIVAATVSVCNHVSAKIKPDQADFDNTVRPLAENENARSKRENYLRFYASTSPSRDLRDASNVVASMLNDAETDFFSQRDLFILVDKVMDKIKEGSLRPPDDESMHYLSKFHQRFLANGCGIADDARRSEFVTKKKRATDLARECRKNMADEKTGLWLTREELHGVPERIVSQLIEGDGEHAGHLWLPTKAPFSVPAIDSATRESTRKKIHYAVVNRMPHNVPLFREMTLLRDETARLLGWPNHFAFKTSQKMVKTPDVVCSLLSEVRAALAPVAEELAKDLLELKREEAEARGEPSCDLKLFFWDRGYFLKQSNEKVRSTDASVSEYFELDTTLQKLLDLYEHLFGVRLVLVNTVADALSDKKLTWHEDVRMFSAWLVDDEEPRFLAYAYLDLFPREGKYTHNGHYALQRRYLKPDGSWHDPCSCLVMNYIKPTDEKPTLLSLNNVRTLFHELGHMYHCMLSRTQYARLHPVDSDFVESPSMMLEHFFWDKQIIRNLSHHYSHISPAMHRAWLSTLEEDQKANTTPESPLQLGLEQVADVASNNAGNNVYSSITALFFATYDMLIHSPTSHEELVDTDLCELFNKTRVEIHRMPGGDAQGEGWAFGQGQSVFRAIQGKYDAGYYTYILGRLVGLNIFQAGFSDDLMNRQNGRRYRDKVLCKGGSQPEMKTLTDYLGHEPSTRPYFEWLGVRNSHVV</sequence>
<evidence type="ECO:0000259" key="8">
    <source>
        <dbReference type="Pfam" id="PF01432"/>
    </source>
</evidence>
<dbReference type="InterPro" id="IPR001567">
    <property type="entry name" value="Pept_M3A_M3B_dom"/>
</dbReference>
<evidence type="ECO:0000256" key="4">
    <source>
        <dbReference type="ARBA" id="ARBA00022801"/>
    </source>
</evidence>
<comment type="caution">
    <text evidence="9">The sequence shown here is derived from an EMBL/GenBank/DDBJ whole genome shotgun (WGS) entry which is preliminary data.</text>
</comment>
<dbReference type="InterPro" id="IPR045090">
    <property type="entry name" value="Pept_M3A_M3B"/>
</dbReference>
<evidence type="ECO:0000256" key="2">
    <source>
        <dbReference type="ARBA" id="ARBA00022670"/>
    </source>
</evidence>
<dbReference type="InterPro" id="IPR024077">
    <property type="entry name" value="Neurolysin/TOP_dom2"/>
</dbReference>
<evidence type="ECO:0000256" key="6">
    <source>
        <dbReference type="ARBA" id="ARBA00023049"/>
    </source>
</evidence>
<keyword evidence="6 7" id="KW-0482">Metalloprotease</keyword>
<dbReference type="GO" id="GO:0006518">
    <property type="term" value="P:peptide metabolic process"/>
    <property type="evidence" value="ECO:0007669"/>
    <property type="project" value="TreeGrafter"/>
</dbReference>
<organism evidence="9 10">
    <name type="scientific">Polychaeton citri CBS 116435</name>
    <dbReference type="NCBI Taxonomy" id="1314669"/>
    <lineage>
        <taxon>Eukaryota</taxon>
        <taxon>Fungi</taxon>
        <taxon>Dikarya</taxon>
        <taxon>Ascomycota</taxon>
        <taxon>Pezizomycotina</taxon>
        <taxon>Dothideomycetes</taxon>
        <taxon>Dothideomycetidae</taxon>
        <taxon>Capnodiales</taxon>
        <taxon>Capnodiaceae</taxon>
        <taxon>Polychaeton</taxon>
    </lineage>
</organism>
<dbReference type="SUPFAM" id="SSF55486">
    <property type="entry name" value="Metalloproteases ('zincins'), catalytic domain"/>
    <property type="match status" value="1"/>
</dbReference>
<dbReference type="PANTHER" id="PTHR11804">
    <property type="entry name" value="PROTEASE M3 THIMET OLIGOPEPTIDASE-RELATED"/>
    <property type="match status" value="1"/>
</dbReference>
<reference evidence="9" key="1">
    <citation type="journal article" date="2020" name="Stud. Mycol.">
        <title>101 Dothideomycetes genomes: a test case for predicting lifestyles and emergence of pathogens.</title>
        <authorList>
            <person name="Haridas S."/>
            <person name="Albert R."/>
            <person name="Binder M."/>
            <person name="Bloem J."/>
            <person name="Labutti K."/>
            <person name="Salamov A."/>
            <person name="Andreopoulos B."/>
            <person name="Baker S."/>
            <person name="Barry K."/>
            <person name="Bills G."/>
            <person name="Bluhm B."/>
            <person name="Cannon C."/>
            <person name="Castanera R."/>
            <person name="Culley D."/>
            <person name="Daum C."/>
            <person name="Ezra D."/>
            <person name="Gonzalez J."/>
            <person name="Henrissat B."/>
            <person name="Kuo A."/>
            <person name="Liang C."/>
            <person name="Lipzen A."/>
            <person name="Lutzoni F."/>
            <person name="Magnuson J."/>
            <person name="Mondo S."/>
            <person name="Nolan M."/>
            <person name="Ohm R."/>
            <person name="Pangilinan J."/>
            <person name="Park H.-J."/>
            <person name="Ramirez L."/>
            <person name="Alfaro M."/>
            <person name="Sun H."/>
            <person name="Tritt A."/>
            <person name="Yoshinaga Y."/>
            <person name="Zwiers L.-H."/>
            <person name="Turgeon B."/>
            <person name="Goodwin S."/>
            <person name="Spatafora J."/>
            <person name="Crous P."/>
            <person name="Grigoriev I."/>
        </authorList>
    </citation>
    <scope>NUCLEOTIDE SEQUENCE</scope>
    <source>
        <strain evidence="9">CBS 116435</strain>
    </source>
</reference>
<keyword evidence="2 7" id="KW-0645">Protease</keyword>
<dbReference type="Gene3D" id="1.20.1050.40">
    <property type="entry name" value="Endopeptidase. Chain P, domain 1"/>
    <property type="match status" value="1"/>
</dbReference>
<evidence type="ECO:0000313" key="9">
    <source>
        <dbReference type="EMBL" id="KAF2724833.1"/>
    </source>
</evidence>
<dbReference type="PANTHER" id="PTHR11804:SF84">
    <property type="entry name" value="SACCHAROLYSIN"/>
    <property type="match status" value="1"/>
</dbReference>
<dbReference type="InterPro" id="IPR024079">
    <property type="entry name" value="MetalloPept_cat_dom_sf"/>
</dbReference>
<comment type="cofactor">
    <cofactor evidence="7">
        <name>Zn(2+)</name>
        <dbReference type="ChEBI" id="CHEBI:29105"/>
    </cofactor>
    <text evidence="7">Binds 1 zinc ion.</text>
</comment>
<name>A0A9P4QCQ5_9PEZI</name>
<protein>
    <submittedName>
        <fullName evidence="9">Zincin</fullName>
    </submittedName>
</protein>
<dbReference type="OrthoDB" id="3930412at2759"/>
<keyword evidence="4 7" id="KW-0378">Hydrolase</keyword>
<dbReference type="Gene3D" id="1.10.1370.10">
    <property type="entry name" value="Neurolysin, domain 3"/>
    <property type="match status" value="1"/>
</dbReference>
<proteinExistence type="inferred from homology"/>
<evidence type="ECO:0000313" key="10">
    <source>
        <dbReference type="Proteomes" id="UP000799441"/>
    </source>
</evidence>
<dbReference type="EMBL" id="MU003770">
    <property type="protein sequence ID" value="KAF2724833.1"/>
    <property type="molecule type" value="Genomic_DNA"/>
</dbReference>